<dbReference type="Proteomes" id="UP000297245">
    <property type="component" value="Unassembled WGS sequence"/>
</dbReference>
<dbReference type="EMBL" id="ML179079">
    <property type="protein sequence ID" value="THV02259.1"/>
    <property type="molecule type" value="Genomic_DNA"/>
</dbReference>
<reference evidence="2 3" key="1">
    <citation type="journal article" date="2019" name="Nat. Ecol. Evol.">
        <title>Megaphylogeny resolves global patterns of mushroom evolution.</title>
        <authorList>
            <person name="Varga T."/>
            <person name="Krizsan K."/>
            <person name="Foldi C."/>
            <person name="Dima B."/>
            <person name="Sanchez-Garcia M."/>
            <person name="Sanchez-Ramirez S."/>
            <person name="Szollosi G.J."/>
            <person name="Szarkandi J.G."/>
            <person name="Papp V."/>
            <person name="Albert L."/>
            <person name="Andreopoulos W."/>
            <person name="Angelini C."/>
            <person name="Antonin V."/>
            <person name="Barry K.W."/>
            <person name="Bougher N.L."/>
            <person name="Buchanan P."/>
            <person name="Buyck B."/>
            <person name="Bense V."/>
            <person name="Catcheside P."/>
            <person name="Chovatia M."/>
            <person name="Cooper J."/>
            <person name="Damon W."/>
            <person name="Desjardin D."/>
            <person name="Finy P."/>
            <person name="Geml J."/>
            <person name="Haridas S."/>
            <person name="Hughes K."/>
            <person name="Justo A."/>
            <person name="Karasinski D."/>
            <person name="Kautmanova I."/>
            <person name="Kiss B."/>
            <person name="Kocsube S."/>
            <person name="Kotiranta H."/>
            <person name="LaButti K.M."/>
            <person name="Lechner B.E."/>
            <person name="Liimatainen K."/>
            <person name="Lipzen A."/>
            <person name="Lukacs Z."/>
            <person name="Mihaltcheva S."/>
            <person name="Morgado L.N."/>
            <person name="Niskanen T."/>
            <person name="Noordeloos M.E."/>
            <person name="Ohm R.A."/>
            <person name="Ortiz-Santana B."/>
            <person name="Ovrebo C."/>
            <person name="Racz N."/>
            <person name="Riley R."/>
            <person name="Savchenko A."/>
            <person name="Shiryaev A."/>
            <person name="Soop K."/>
            <person name="Spirin V."/>
            <person name="Szebenyi C."/>
            <person name="Tomsovsky M."/>
            <person name="Tulloss R.E."/>
            <person name="Uehling J."/>
            <person name="Grigoriev I.V."/>
            <person name="Vagvolgyi C."/>
            <person name="Papp T."/>
            <person name="Martin F.M."/>
            <person name="Miettinen O."/>
            <person name="Hibbett D.S."/>
            <person name="Nagy L.G."/>
        </authorList>
    </citation>
    <scope>NUCLEOTIDE SEQUENCE [LARGE SCALE GENOMIC DNA]</scope>
    <source>
        <strain evidence="2 3">CBS 962.96</strain>
    </source>
</reference>
<feature type="region of interest" description="Disordered" evidence="1">
    <location>
        <begin position="22"/>
        <end position="51"/>
    </location>
</feature>
<evidence type="ECO:0000256" key="1">
    <source>
        <dbReference type="SAM" id="MobiDB-lite"/>
    </source>
</evidence>
<organism evidence="2 3">
    <name type="scientific">Dendrothele bispora (strain CBS 962.96)</name>
    <dbReference type="NCBI Taxonomy" id="1314807"/>
    <lineage>
        <taxon>Eukaryota</taxon>
        <taxon>Fungi</taxon>
        <taxon>Dikarya</taxon>
        <taxon>Basidiomycota</taxon>
        <taxon>Agaricomycotina</taxon>
        <taxon>Agaricomycetes</taxon>
        <taxon>Agaricomycetidae</taxon>
        <taxon>Agaricales</taxon>
        <taxon>Agaricales incertae sedis</taxon>
        <taxon>Dendrothele</taxon>
    </lineage>
</organism>
<proteinExistence type="predicted"/>
<keyword evidence="3" id="KW-1185">Reference proteome</keyword>
<gene>
    <name evidence="2" type="ORF">K435DRAFT_836594</name>
</gene>
<sequence length="124" mass="13760">MADSDPSKMKLIFQYIKSSLGYHENNFDSGTEPDGSRQSTPDPPSDAHCTRCGAQCLNCNSGYRLRGKGRSQMVGPNESTRATPKERPTKKEQESRDKELAEHKKKREQKENSGKNGQSRGGVS</sequence>
<accession>A0A4S8MIN9</accession>
<evidence type="ECO:0000313" key="2">
    <source>
        <dbReference type="EMBL" id="THV02259.1"/>
    </source>
</evidence>
<protein>
    <submittedName>
        <fullName evidence="2">Uncharacterized protein</fullName>
    </submittedName>
</protein>
<feature type="region of interest" description="Disordered" evidence="1">
    <location>
        <begin position="63"/>
        <end position="124"/>
    </location>
</feature>
<evidence type="ECO:0000313" key="3">
    <source>
        <dbReference type="Proteomes" id="UP000297245"/>
    </source>
</evidence>
<name>A0A4S8MIN9_DENBC</name>
<dbReference type="AlphaFoldDB" id="A0A4S8MIN9"/>
<feature type="compositionally biased region" description="Basic and acidic residues" evidence="1">
    <location>
        <begin position="83"/>
        <end position="113"/>
    </location>
</feature>